<dbReference type="RefSeq" id="WP_190127143.1">
    <property type="nucleotide sequence ID" value="NZ_BMWG01000047.1"/>
</dbReference>
<accession>A0A918QR17</accession>
<evidence type="ECO:0000313" key="3">
    <source>
        <dbReference type="Proteomes" id="UP000630936"/>
    </source>
</evidence>
<feature type="region of interest" description="Disordered" evidence="1">
    <location>
        <begin position="153"/>
        <end position="210"/>
    </location>
</feature>
<dbReference type="EMBL" id="BMWG01000047">
    <property type="protein sequence ID" value="GGZ64941.1"/>
    <property type="molecule type" value="Genomic_DNA"/>
</dbReference>
<keyword evidence="3" id="KW-1185">Reference proteome</keyword>
<sequence>MSEAPEAPKGAGDLKAALSKKLGPLPVGVWVLAIGGGLTLTWYMRRSGGGGEEVVAEEESGPDTGGTGEGEWPYGRPNGVGQWPTDDGQEDDDDKTLPTTNEQWQRRAVQILVGRGYEPTAVDRAISAYLGGDSLTTIQRAIINEAIILIGPPPVSPPPPTTPDKPPPVIKPPTKPKPEIPPTPTWPTWPPKPMPRPQPKPKPGRTPPYRTMRITKRGQTLSDLTAAYNKKYRKSLTWNQVWDFNLKYRSAATVKELKARGPHKTFVGSSFWFPE</sequence>
<organism evidence="2 3">
    <name type="scientific">Streptomyces inusitatus</name>
    <dbReference type="NCBI Taxonomy" id="68221"/>
    <lineage>
        <taxon>Bacteria</taxon>
        <taxon>Bacillati</taxon>
        <taxon>Actinomycetota</taxon>
        <taxon>Actinomycetes</taxon>
        <taxon>Kitasatosporales</taxon>
        <taxon>Streptomycetaceae</taxon>
        <taxon>Streptomyces</taxon>
    </lineage>
</organism>
<dbReference type="Proteomes" id="UP000630936">
    <property type="component" value="Unassembled WGS sequence"/>
</dbReference>
<comment type="caution">
    <text evidence="2">The sequence shown here is derived from an EMBL/GenBank/DDBJ whole genome shotgun (WGS) entry which is preliminary data.</text>
</comment>
<dbReference type="AlphaFoldDB" id="A0A918QR17"/>
<evidence type="ECO:0000313" key="2">
    <source>
        <dbReference type="EMBL" id="GGZ64941.1"/>
    </source>
</evidence>
<evidence type="ECO:0000256" key="1">
    <source>
        <dbReference type="SAM" id="MobiDB-lite"/>
    </source>
</evidence>
<name>A0A918QR17_9ACTN</name>
<feature type="compositionally biased region" description="Pro residues" evidence="1">
    <location>
        <begin position="153"/>
        <end position="206"/>
    </location>
</feature>
<feature type="region of interest" description="Disordered" evidence="1">
    <location>
        <begin position="51"/>
        <end position="103"/>
    </location>
</feature>
<protein>
    <submittedName>
        <fullName evidence="2">Uncharacterized protein</fullName>
    </submittedName>
</protein>
<reference evidence="2" key="2">
    <citation type="submission" date="2020-09" db="EMBL/GenBank/DDBJ databases">
        <authorList>
            <person name="Sun Q."/>
            <person name="Ohkuma M."/>
        </authorList>
    </citation>
    <scope>NUCLEOTIDE SEQUENCE</scope>
    <source>
        <strain evidence="2">JCM 4988</strain>
    </source>
</reference>
<proteinExistence type="predicted"/>
<reference evidence="2" key="1">
    <citation type="journal article" date="2014" name="Int. J. Syst. Evol. Microbiol.">
        <title>Complete genome sequence of Corynebacterium casei LMG S-19264T (=DSM 44701T), isolated from a smear-ripened cheese.</title>
        <authorList>
            <consortium name="US DOE Joint Genome Institute (JGI-PGF)"/>
            <person name="Walter F."/>
            <person name="Albersmeier A."/>
            <person name="Kalinowski J."/>
            <person name="Ruckert C."/>
        </authorList>
    </citation>
    <scope>NUCLEOTIDE SEQUENCE</scope>
    <source>
        <strain evidence="2">JCM 4988</strain>
    </source>
</reference>
<gene>
    <name evidence="2" type="ORF">GCM10010387_67530</name>
</gene>